<keyword evidence="3" id="KW-1185">Reference proteome</keyword>
<dbReference type="InterPro" id="IPR045243">
    <property type="entry name" value="Rna14-like"/>
</dbReference>
<accession>A0A7N2KVW8</accession>
<proteinExistence type="predicted"/>
<dbReference type="OMA" id="GELWIAW"/>
<dbReference type="GO" id="GO:0003729">
    <property type="term" value="F:mRNA binding"/>
    <property type="evidence" value="ECO:0007669"/>
    <property type="project" value="TreeGrafter"/>
</dbReference>
<name>A0A7N2KVW8_QUELO</name>
<dbReference type="Proteomes" id="UP000594261">
    <property type="component" value="Chromosome 2"/>
</dbReference>
<dbReference type="PANTHER" id="PTHR19980:SF0">
    <property type="entry name" value="CLEAVAGE STIMULATION FACTOR SUBUNIT 3"/>
    <property type="match status" value="1"/>
</dbReference>
<sequence>MEEREAESDYFVGEACFVEEGELWIAWLAKNINKKIEKSALPSGPGSVDKVSTGLMSNSNVSAKVVYPDISKMVIYDPRQKSGMEILPSTTASSNLSNPIVSIVGGGTTNAFDEILKATPPALVAFLASLPAVEGPAPDVDIVLSICLQSDIPAGYTGKSGASLAQLSGGPAPSLSDVSGSSKAHPILSGSSFKPTRDRQSGKRKDLDRQEDDETVTVQSQPLPRDVFRIRQIQKARAGTTSQTGSASYGSALSGDLSGSTG</sequence>
<dbReference type="GO" id="GO:0005634">
    <property type="term" value="C:nucleus"/>
    <property type="evidence" value="ECO:0007669"/>
    <property type="project" value="TreeGrafter"/>
</dbReference>
<dbReference type="Gramene" id="QL02p036387:mrna">
    <property type="protein sequence ID" value="QL02p036387:mrna"/>
    <property type="gene ID" value="QL02p036387"/>
</dbReference>
<feature type="compositionally biased region" description="Basic and acidic residues" evidence="1">
    <location>
        <begin position="195"/>
        <end position="208"/>
    </location>
</feature>
<feature type="region of interest" description="Disordered" evidence="1">
    <location>
        <begin position="165"/>
        <end position="262"/>
    </location>
</feature>
<dbReference type="EnsemblPlants" id="QL02p036387:mrna">
    <property type="protein sequence ID" value="QL02p036387:mrna"/>
    <property type="gene ID" value="QL02p036387"/>
</dbReference>
<evidence type="ECO:0000313" key="3">
    <source>
        <dbReference type="Proteomes" id="UP000594261"/>
    </source>
</evidence>
<dbReference type="GO" id="GO:0031124">
    <property type="term" value="P:mRNA 3'-end processing"/>
    <property type="evidence" value="ECO:0007669"/>
    <property type="project" value="InterPro"/>
</dbReference>
<protein>
    <submittedName>
        <fullName evidence="2">Uncharacterized protein</fullName>
    </submittedName>
</protein>
<organism evidence="2 3">
    <name type="scientific">Quercus lobata</name>
    <name type="common">Valley oak</name>
    <dbReference type="NCBI Taxonomy" id="97700"/>
    <lineage>
        <taxon>Eukaryota</taxon>
        <taxon>Viridiplantae</taxon>
        <taxon>Streptophyta</taxon>
        <taxon>Embryophyta</taxon>
        <taxon>Tracheophyta</taxon>
        <taxon>Spermatophyta</taxon>
        <taxon>Magnoliopsida</taxon>
        <taxon>eudicotyledons</taxon>
        <taxon>Gunneridae</taxon>
        <taxon>Pentapetalae</taxon>
        <taxon>rosids</taxon>
        <taxon>fabids</taxon>
        <taxon>Fagales</taxon>
        <taxon>Fagaceae</taxon>
        <taxon>Quercus</taxon>
    </lineage>
</organism>
<reference evidence="3" key="1">
    <citation type="journal article" date="2016" name="G3 (Bethesda)">
        <title>First Draft Assembly and Annotation of the Genome of a California Endemic Oak Quercus lobata Nee (Fagaceae).</title>
        <authorList>
            <person name="Sork V.L."/>
            <person name="Fitz-Gibbon S.T."/>
            <person name="Puiu D."/>
            <person name="Crepeau M."/>
            <person name="Gugger P.F."/>
            <person name="Sherman R."/>
            <person name="Stevens K."/>
            <person name="Langley C.H."/>
            <person name="Pellegrini M."/>
            <person name="Salzberg S.L."/>
        </authorList>
    </citation>
    <scope>NUCLEOTIDE SEQUENCE [LARGE SCALE GENOMIC DNA]</scope>
    <source>
        <strain evidence="3">cv. SW786</strain>
    </source>
</reference>
<reference evidence="2" key="2">
    <citation type="submission" date="2021-01" db="UniProtKB">
        <authorList>
            <consortium name="EnsemblPlants"/>
        </authorList>
    </citation>
    <scope>IDENTIFICATION</scope>
</reference>
<evidence type="ECO:0000256" key="1">
    <source>
        <dbReference type="SAM" id="MobiDB-lite"/>
    </source>
</evidence>
<dbReference type="AlphaFoldDB" id="A0A7N2KVW8"/>
<dbReference type="InParanoid" id="A0A7N2KVW8"/>
<feature type="compositionally biased region" description="Polar residues" evidence="1">
    <location>
        <begin position="239"/>
        <end position="262"/>
    </location>
</feature>
<evidence type="ECO:0000313" key="2">
    <source>
        <dbReference type="EnsemblPlants" id="QL02p036387:mrna"/>
    </source>
</evidence>
<dbReference type="PANTHER" id="PTHR19980">
    <property type="entry name" value="RNA CLEAVAGE STIMULATION FACTOR"/>
    <property type="match status" value="1"/>
</dbReference>